<dbReference type="Proteomes" id="UP001177003">
    <property type="component" value="Chromosome 8"/>
</dbReference>
<sequence length="121" mass="13437">MGTQLSTNHFGATKPIYAPEPSDVGRLVEAEVISDRLSITLTTSGPIVLALGNYVEALAKCRETGEIVAIKKVLQDKHYNNRELQVMQMLDHPNVVALKHSFFSTTEKEELCHNLVLDFVT</sequence>
<dbReference type="Gene3D" id="3.30.200.20">
    <property type="entry name" value="Phosphorylase Kinase, domain 1"/>
    <property type="match status" value="1"/>
</dbReference>
<name>A0AA36ELM6_LACSI</name>
<dbReference type="PANTHER" id="PTHR24057">
    <property type="entry name" value="GLYCOGEN SYNTHASE KINASE-3 ALPHA"/>
    <property type="match status" value="1"/>
</dbReference>
<dbReference type="InterPro" id="IPR050591">
    <property type="entry name" value="GSK-3"/>
</dbReference>
<dbReference type="GO" id="GO:0004674">
    <property type="term" value="F:protein serine/threonine kinase activity"/>
    <property type="evidence" value="ECO:0007669"/>
    <property type="project" value="UniProtKB-KW"/>
</dbReference>
<dbReference type="EMBL" id="OX465084">
    <property type="protein sequence ID" value="CAI9300327.1"/>
    <property type="molecule type" value="Genomic_DNA"/>
</dbReference>
<accession>A0AA36ELM6</accession>
<evidence type="ECO:0000256" key="5">
    <source>
        <dbReference type="ARBA" id="ARBA00022840"/>
    </source>
</evidence>
<proteinExistence type="predicted"/>
<evidence type="ECO:0000259" key="6">
    <source>
        <dbReference type="Pfam" id="PF16709"/>
    </source>
</evidence>
<keyword evidence="8" id="KW-1185">Reference proteome</keyword>
<evidence type="ECO:0000256" key="4">
    <source>
        <dbReference type="ARBA" id="ARBA00022777"/>
    </source>
</evidence>
<dbReference type="InterPro" id="IPR011009">
    <property type="entry name" value="Kinase-like_dom_sf"/>
</dbReference>
<keyword evidence="2" id="KW-0808">Transferase</keyword>
<keyword evidence="4" id="KW-0418">Kinase</keyword>
<reference evidence="7" key="1">
    <citation type="submission" date="2023-04" db="EMBL/GenBank/DDBJ databases">
        <authorList>
            <person name="Vijverberg K."/>
            <person name="Xiong W."/>
            <person name="Schranz E."/>
        </authorList>
    </citation>
    <scope>NUCLEOTIDE SEQUENCE</scope>
</reference>
<protein>
    <recommendedName>
        <fullName evidence="6">Stomatal closure-related actin-binding protein Ig domain-containing protein</fullName>
    </recommendedName>
</protein>
<dbReference type="GO" id="GO:0005634">
    <property type="term" value="C:nucleus"/>
    <property type="evidence" value="ECO:0007669"/>
    <property type="project" value="TreeGrafter"/>
</dbReference>
<dbReference type="GO" id="GO:0005737">
    <property type="term" value="C:cytoplasm"/>
    <property type="evidence" value="ECO:0007669"/>
    <property type="project" value="TreeGrafter"/>
</dbReference>
<dbReference type="SUPFAM" id="SSF56112">
    <property type="entry name" value="Protein kinase-like (PK-like)"/>
    <property type="match status" value="1"/>
</dbReference>
<organism evidence="7 8">
    <name type="scientific">Lactuca saligna</name>
    <name type="common">Willowleaf lettuce</name>
    <dbReference type="NCBI Taxonomy" id="75948"/>
    <lineage>
        <taxon>Eukaryota</taxon>
        <taxon>Viridiplantae</taxon>
        <taxon>Streptophyta</taxon>
        <taxon>Embryophyta</taxon>
        <taxon>Tracheophyta</taxon>
        <taxon>Spermatophyta</taxon>
        <taxon>Magnoliopsida</taxon>
        <taxon>eudicotyledons</taxon>
        <taxon>Gunneridae</taxon>
        <taxon>Pentapetalae</taxon>
        <taxon>asterids</taxon>
        <taxon>campanulids</taxon>
        <taxon>Asterales</taxon>
        <taxon>Asteraceae</taxon>
        <taxon>Cichorioideae</taxon>
        <taxon>Cichorieae</taxon>
        <taxon>Lactucinae</taxon>
        <taxon>Lactuca</taxon>
    </lineage>
</organism>
<dbReference type="GO" id="GO:0007165">
    <property type="term" value="P:signal transduction"/>
    <property type="evidence" value="ECO:0007669"/>
    <property type="project" value="TreeGrafter"/>
</dbReference>
<dbReference type="PANTHER" id="PTHR24057:SF40">
    <property type="entry name" value="SHAGGY-RELATED PROTEIN KINASE DELTA-RELATED"/>
    <property type="match status" value="1"/>
</dbReference>
<feature type="domain" description="Stomatal closure-related actin-binding protein Ig" evidence="6">
    <location>
        <begin position="11"/>
        <end position="60"/>
    </location>
</feature>
<dbReference type="Pfam" id="PF16709">
    <property type="entry name" value="SCAB-Ig"/>
    <property type="match status" value="1"/>
</dbReference>
<dbReference type="GO" id="GO:0030154">
    <property type="term" value="P:cell differentiation"/>
    <property type="evidence" value="ECO:0007669"/>
    <property type="project" value="TreeGrafter"/>
</dbReference>
<keyword evidence="1" id="KW-0723">Serine/threonine-protein kinase</keyword>
<evidence type="ECO:0000313" key="7">
    <source>
        <dbReference type="EMBL" id="CAI9300327.1"/>
    </source>
</evidence>
<evidence type="ECO:0000256" key="1">
    <source>
        <dbReference type="ARBA" id="ARBA00022527"/>
    </source>
</evidence>
<dbReference type="InterPro" id="IPR032015">
    <property type="entry name" value="SCAB-Ig"/>
</dbReference>
<evidence type="ECO:0000256" key="3">
    <source>
        <dbReference type="ARBA" id="ARBA00022741"/>
    </source>
</evidence>
<gene>
    <name evidence="7" type="ORF">LSALG_LOCUS38977</name>
</gene>
<evidence type="ECO:0000313" key="8">
    <source>
        <dbReference type="Proteomes" id="UP001177003"/>
    </source>
</evidence>
<dbReference type="GO" id="GO:0005524">
    <property type="term" value="F:ATP binding"/>
    <property type="evidence" value="ECO:0007669"/>
    <property type="project" value="UniProtKB-KW"/>
</dbReference>
<keyword evidence="3" id="KW-0547">Nucleotide-binding</keyword>
<dbReference type="AlphaFoldDB" id="A0AA36ELM6"/>
<keyword evidence="5" id="KW-0067">ATP-binding</keyword>
<evidence type="ECO:0000256" key="2">
    <source>
        <dbReference type="ARBA" id="ARBA00022679"/>
    </source>
</evidence>